<accession>A0ABN7AMY1</accession>
<keyword evidence="1" id="KW-0812">Transmembrane</keyword>
<keyword evidence="4" id="KW-1185">Reference proteome</keyword>
<gene>
    <name evidence="3" type="ORF">NTJ_04524</name>
</gene>
<organism evidence="3 4">
    <name type="scientific">Nesidiocoris tenuis</name>
    <dbReference type="NCBI Taxonomy" id="355587"/>
    <lineage>
        <taxon>Eukaryota</taxon>
        <taxon>Metazoa</taxon>
        <taxon>Ecdysozoa</taxon>
        <taxon>Arthropoda</taxon>
        <taxon>Hexapoda</taxon>
        <taxon>Insecta</taxon>
        <taxon>Pterygota</taxon>
        <taxon>Neoptera</taxon>
        <taxon>Paraneoptera</taxon>
        <taxon>Hemiptera</taxon>
        <taxon>Heteroptera</taxon>
        <taxon>Panheteroptera</taxon>
        <taxon>Cimicomorpha</taxon>
        <taxon>Miridae</taxon>
        <taxon>Dicyphina</taxon>
        <taxon>Nesidiocoris</taxon>
    </lineage>
</organism>
<protein>
    <submittedName>
        <fullName evidence="3">Uncharacterized protein</fullName>
    </submittedName>
</protein>
<feature type="signal peptide" evidence="2">
    <location>
        <begin position="1"/>
        <end position="22"/>
    </location>
</feature>
<dbReference type="EMBL" id="AP028911">
    <property type="protein sequence ID" value="BES91717.1"/>
    <property type="molecule type" value="Genomic_DNA"/>
</dbReference>
<keyword evidence="1" id="KW-1133">Transmembrane helix</keyword>
<sequence>MRALTPVIWLICLLVLLCQCDAKDKTAKKLAKAAATMAGRKTGRFFTAWTIISLVMLLILLAVGGYYFFICFPIVCAKRGKYDVMEMANV</sequence>
<dbReference type="Proteomes" id="UP001307889">
    <property type="component" value="Chromosome 3"/>
</dbReference>
<keyword evidence="2" id="KW-0732">Signal</keyword>
<evidence type="ECO:0000256" key="1">
    <source>
        <dbReference type="SAM" id="Phobius"/>
    </source>
</evidence>
<evidence type="ECO:0000313" key="3">
    <source>
        <dbReference type="EMBL" id="BES91717.1"/>
    </source>
</evidence>
<evidence type="ECO:0000256" key="2">
    <source>
        <dbReference type="SAM" id="SignalP"/>
    </source>
</evidence>
<name>A0ABN7AMY1_9HEMI</name>
<feature type="chain" id="PRO_5046296410" evidence="2">
    <location>
        <begin position="23"/>
        <end position="90"/>
    </location>
</feature>
<feature type="transmembrane region" description="Helical" evidence="1">
    <location>
        <begin position="46"/>
        <end position="77"/>
    </location>
</feature>
<reference evidence="3 4" key="1">
    <citation type="submission" date="2023-09" db="EMBL/GenBank/DDBJ databases">
        <title>Nesidiocoris tenuis whole genome shotgun sequence.</title>
        <authorList>
            <person name="Shibata T."/>
            <person name="Shimoda M."/>
            <person name="Kobayashi T."/>
            <person name="Uehara T."/>
        </authorList>
    </citation>
    <scope>NUCLEOTIDE SEQUENCE [LARGE SCALE GENOMIC DNA]</scope>
    <source>
        <strain evidence="3 4">Japan</strain>
    </source>
</reference>
<keyword evidence="1" id="KW-0472">Membrane</keyword>
<proteinExistence type="predicted"/>
<evidence type="ECO:0000313" key="4">
    <source>
        <dbReference type="Proteomes" id="UP001307889"/>
    </source>
</evidence>